<dbReference type="AlphaFoldDB" id="A0A8S1HKB1"/>
<accession>A0A8S1HKB1</accession>
<dbReference type="Proteomes" id="UP000835052">
    <property type="component" value="Unassembled WGS sequence"/>
</dbReference>
<protein>
    <submittedName>
        <fullName evidence="1">Uncharacterized protein</fullName>
    </submittedName>
</protein>
<gene>
    <name evidence="1" type="ORF">CAUJ_LOCUS10797</name>
</gene>
<keyword evidence="2" id="KW-1185">Reference proteome</keyword>
<reference evidence="1" key="1">
    <citation type="submission" date="2020-10" db="EMBL/GenBank/DDBJ databases">
        <authorList>
            <person name="Kikuchi T."/>
        </authorList>
    </citation>
    <scope>NUCLEOTIDE SEQUENCE</scope>
    <source>
        <strain evidence="1">NKZ352</strain>
    </source>
</reference>
<organism evidence="1 2">
    <name type="scientific">Caenorhabditis auriculariae</name>
    <dbReference type="NCBI Taxonomy" id="2777116"/>
    <lineage>
        <taxon>Eukaryota</taxon>
        <taxon>Metazoa</taxon>
        <taxon>Ecdysozoa</taxon>
        <taxon>Nematoda</taxon>
        <taxon>Chromadorea</taxon>
        <taxon>Rhabditida</taxon>
        <taxon>Rhabditina</taxon>
        <taxon>Rhabditomorpha</taxon>
        <taxon>Rhabditoidea</taxon>
        <taxon>Rhabditidae</taxon>
        <taxon>Peloderinae</taxon>
        <taxon>Caenorhabditis</taxon>
    </lineage>
</organism>
<sequence>MVEPSSSFEEVEVVIVVVLVEIEKVSLLVLGLYGFADEEEVCIFVAVEVGLIMEEIRVFGDIIVDESGGFIDVVVVGGSLFVIISEEILVDVGLVLVKLSFGVEVEGVAVDDVDFVSVEVSLAVVVETVVEDEVDVDVEAEEVGVVRLKM</sequence>
<proteinExistence type="predicted"/>
<dbReference type="EMBL" id="CAJGYM010000048">
    <property type="protein sequence ID" value="CAD6194878.1"/>
    <property type="molecule type" value="Genomic_DNA"/>
</dbReference>
<evidence type="ECO:0000313" key="2">
    <source>
        <dbReference type="Proteomes" id="UP000835052"/>
    </source>
</evidence>
<evidence type="ECO:0000313" key="1">
    <source>
        <dbReference type="EMBL" id="CAD6194878.1"/>
    </source>
</evidence>
<comment type="caution">
    <text evidence="1">The sequence shown here is derived from an EMBL/GenBank/DDBJ whole genome shotgun (WGS) entry which is preliminary data.</text>
</comment>
<name>A0A8S1HKB1_9PELO</name>